<protein>
    <submittedName>
        <fullName evidence="1">Uncharacterized protein</fullName>
    </submittedName>
</protein>
<keyword evidence="2" id="KW-1185">Reference proteome</keyword>
<evidence type="ECO:0000313" key="2">
    <source>
        <dbReference type="Proteomes" id="UP000077667"/>
    </source>
</evidence>
<dbReference type="AlphaFoldDB" id="A0A1A9I288"/>
<evidence type="ECO:0000313" key="1">
    <source>
        <dbReference type="EMBL" id="ANH81445.1"/>
    </source>
</evidence>
<dbReference type="Proteomes" id="UP000077667">
    <property type="component" value="Chromosome"/>
</dbReference>
<proteinExistence type="predicted"/>
<sequence length="67" mass="8050">MSGEKKSQFETRMLLDGSLFEKVAAQRQVHKLIRIFSRRQQRNKLELIYQQLLREPSFVQQLKNIFA</sequence>
<dbReference type="EMBL" id="CP015772">
    <property type="protein sequence ID" value="ANH81445.1"/>
    <property type="molecule type" value="Genomic_DNA"/>
</dbReference>
<organism evidence="1 2">
    <name type="scientific">Niabella ginsenosidivorans</name>
    <dbReference type="NCBI Taxonomy" id="1176587"/>
    <lineage>
        <taxon>Bacteria</taxon>
        <taxon>Pseudomonadati</taxon>
        <taxon>Bacteroidota</taxon>
        <taxon>Chitinophagia</taxon>
        <taxon>Chitinophagales</taxon>
        <taxon>Chitinophagaceae</taxon>
        <taxon>Niabella</taxon>
    </lineage>
</organism>
<dbReference type="STRING" id="1176587.A8C56_11050"/>
<dbReference type="KEGG" id="nia:A8C56_11050"/>
<gene>
    <name evidence="1" type="ORF">A8C56_11050</name>
</gene>
<reference evidence="1 2" key="1">
    <citation type="submission" date="2016-05" db="EMBL/GenBank/DDBJ databases">
        <title>Niabella ginsenosidivorans BS26 whole genome sequencing.</title>
        <authorList>
            <person name="Im W.T."/>
            <person name="Siddiqi M.Z."/>
        </authorList>
    </citation>
    <scope>NUCLEOTIDE SEQUENCE [LARGE SCALE GENOMIC DNA]</scope>
    <source>
        <strain evidence="1 2">BS26</strain>
    </source>
</reference>
<accession>A0A1A9I288</accession>
<name>A0A1A9I288_9BACT</name>